<name>A0A8S3CMF5_9BILA</name>
<gene>
    <name evidence="2" type="ORF">GIL414_LOCUS48998</name>
    <name evidence="3" type="ORF">SMN809_LOCUS53037</name>
</gene>
<dbReference type="EMBL" id="CAJOBJ010160124">
    <property type="protein sequence ID" value="CAF4842582.1"/>
    <property type="molecule type" value="Genomic_DNA"/>
</dbReference>
<evidence type="ECO:0000256" key="1">
    <source>
        <dbReference type="SAM" id="MobiDB-lite"/>
    </source>
</evidence>
<accession>A0A8S3CMF5</accession>
<proteinExistence type="predicted"/>
<feature type="region of interest" description="Disordered" evidence="1">
    <location>
        <begin position="20"/>
        <end position="59"/>
    </location>
</feature>
<evidence type="ECO:0000313" key="2">
    <source>
        <dbReference type="EMBL" id="CAF4842582.1"/>
    </source>
</evidence>
<feature type="non-terminal residue" evidence="3">
    <location>
        <position position="1"/>
    </location>
</feature>
<protein>
    <submittedName>
        <fullName evidence="3">Uncharacterized protein</fullName>
    </submittedName>
</protein>
<feature type="non-terminal residue" evidence="3">
    <location>
        <position position="81"/>
    </location>
</feature>
<reference evidence="3" key="1">
    <citation type="submission" date="2021-02" db="EMBL/GenBank/DDBJ databases">
        <authorList>
            <person name="Nowell W R."/>
        </authorList>
    </citation>
    <scope>NUCLEOTIDE SEQUENCE</scope>
</reference>
<dbReference type="Proteomes" id="UP000676336">
    <property type="component" value="Unassembled WGS sequence"/>
</dbReference>
<evidence type="ECO:0000313" key="4">
    <source>
        <dbReference type="Proteomes" id="UP000676336"/>
    </source>
</evidence>
<organism evidence="3 4">
    <name type="scientific">Rotaria magnacalcarata</name>
    <dbReference type="NCBI Taxonomy" id="392030"/>
    <lineage>
        <taxon>Eukaryota</taxon>
        <taxon>Metazoa</taxon>
        <taxon>Spiralia</taxon>
        <taxon>Gnathifera</taxon>
        <taxon>Rotifera</taxon>
        <taxon>Eurotatoria</taxon>
        <taxon>Bdelloidea</taxon>
        <taxon>Philodinida</taxon>
        <taxon>Philodinidae</taxon>
        <taxon>Rotaria</taxon>
    </lineage>
</organism>
<comment type="caution">
    <text evidence="3">The sequence shown here is derived from an EMBL/GenBank/DDBJ whole genome shotgun (WGS) entry which is preliminary data.</text>
</comment>
<dbReference type="Proteomes" id="UP000681720">
    <property type="component" value="Unassembled WGS sequence"/>
</dbReference>
<dbReference type="EMBL" id="CAJOBI010181438">
    <property type="protein sequence ID" value="CAF4927844.1"/>
    <property type="molecule type" value="Genomic_DNA"/>
</dbReference>
<sequence length="81" mass="9343">PQIGRPQLPNQQQQYIYQPGVLPPQGQQNLDPRPRLPPGTGNVVYQSGPYQQQQQQQQFINPNQRNTANQNYNQSNNNELF</sequence>
<evidence type="ECO:0000313" key="3">
    <source>
        <dbReference type="EMBL" id="CAF4927844.1"/>
    </source>
</evidence>
<dbReference type="AlphaFoldDB" id="A0A8S3CMF5"/>